<dbReference type="OrthoDB" id="9803828at2"/>
<protein>
    <submittedName>
        <fullName evidence="3">Acetyl esterase/lipase</fullName>
    </submittedName>
</protein>
<name>A0A1H2VDI9_9PSEU</name>
<evidence type="ECO:0000259" key="2">
    <source>
        <dbReference type="Pfam" id="PF07859"/>
    </source>
</evidence>
<proteinExistence type="predicted"/>
<dbReference type="Pfam" id="PF07859">
    <property type="entry name" value="Abhydrolase_3"/>
    <property type="match status" value="1"/>
</dbReference>
<feature type="domain" description="Alpha/beta hydrolase fold-3" evidence="2">
    <location>
        <begin position="78"/>
        <end position="278"/>
    </location>
</feature>
<dbReference type="Proteomes" id="UP000199515">
    <property type="component" value="Unassembled WGS sequence"/>
</dbReference>
<dbReference type="InterPro" id="IPR013094">
    <property type="entry name" value="AB_hydrolase_3"/>
</dbReference>
<dbReference type="GO" id="GO:0016787">
    <property type="term" value="F:hydrolase activity"/>
    <property type="evidence" value="ECO:0007669"/>
    <property type="project" value="UniProtKB-KW"/>
</dbReference>
<dbReference type="SUPFAM" id="SSF53474">
    <property type="entry name" value="alpha/beta-Hydrolases"/>
    <property type="match status" value="1"/>
</dbReference>
<dbReference type="Gene3D" id="3.40.50.1820">
    <property type="entry name" value="alpha/beta hydrolase"/>
    <property type="match status" value="1"/>
</dbReference>
<sequence>MVSVRARLVMGMLRATGQKPFYDDARALHHRLRRHQRPSMARPPRRIRRSCAIERREVRGFPCYTLRPRSGAGDGPHVFHLHGGGYVEQIEKHHWRHGAELVTRLGCTVTLPVYPLTPHHDHTATLPMVQEAYESLTAAEPPHRRVISGDSAGGALALAIAQHLREHGRPQPERLLLYSPWLDVTLADPISVVLDEHDPMLGIDGLREAGRMYAEGADPHDPRISPLYADLEGLGPFSVFIGTRDLLLPDARRFAERAVAAGIDLDYHEYPGMFHNWLMQRIPEGREAMNHIERILRRPPRRP</sequence>
<dbReference type="PANTHER" id="PTHR48081:SF8">
    <property type="entry name" value="ALPHA_BETA HYDROLASE FOLD-3 DOMAIN-CONTAINING PROTEIN-RELATED"/>
    <property type="match status" value="1"/>
</dbReference>
<keyword evidence="4" id="KW-1185">Reference proteome</keyword>
<dbReference type="InterPro" id="IPR029058">
    <property type="entry name" value="AB_hydrolase_fold"/>
</dbReference>
<dbReference type="EMBL" id="FNON01000001">
    <property type="protein sequence ID" value="SDW66417.1"/>
    <property type="molecule type" value="Genomic_DNA"/>
</dbReference>
<evidence type="ECO:0000256" key="1">
    <source>
        <dbReference type="ARBA" id="ARBA00022801"/>
    </source>
</evidence>
<evidence type="ECO:0000313" key="4">
    <source>
        <dbReference type="Proteomes" id="UP000199515"/>
    </source>
</evidence>
<dbReference type="RefSeq" id="WP_091287486.1">
    <property type="nucleotide sequence ID" value="NZ_FNON01000001.1"/>
</dbReference>
<evidence type="ECO:0000313" key="3">
    <source>
        <dbReference type="EMBL" id="SDW66417.1"/>
    </source>
</evidence>
<keyword evidence="1" id="KW-0378">Hydrolase</keyword>
<dbReference type="AlphaFoldDB" id="A0A1H2VDI9"/>
<dbReference type="InterPro" id="IPR050300">
    <property type="entry name" value="GDXG_lipolytic_enzyme"/>
</dbReference>
<reference evidence="3 4" key="1">
    <citation type="submission" date="2016-10" db="EMBL/GenBank/DDBJ databases">
        <authorList>
            <person name="de Groot N.N."/>
        </authorList>
    </citation>
    <scope>NUCLEOTIDE SEQUENCE [LARGE SCALE GENOMIC DNA]</scope>
    <source>
        <strain evidence="3 4">CPCC 202699</strain>
    </source>
</reference>
<gene>
    <name evidence="3" type="ORF">SAMN05421504_1011191</name>
</gene>
<accession>A0A1H2VDI9</accession>
<organism evidence="3 4">
    <name type="scientific">Amycolatopsis xylanica</name>
    <dbReference type="NCBI Taxonomy" id="589385"/>
    <lineage>
        <taxon>Bacteria</taxon>
        <taxon>Bacillati</taxon>
        <taxon>Actinomycetota</taxon>
        <taxon>Actinomycetes</taxon>
        <taxon>Pseudonocardiales</taxon>
        <taxon>Pseudonocardiaceae</taxon>
        <taxon>Amycolatopsis</taxon>
    </lineage>
</organism>
<dbReference type="STRING" id="589385.SAMN05421504_1011191"/>
<dbReference type="PANTHER" id="PTHR48081">
    <property type="entry name" value="AB HYDROLASE SUPERFAMILY PROTEIN C4A8.06C"/>
    <property type="match status" value="1"/>
</dbReference>